<protein>
    <recommendedName>
        <fullName evidence="3">Transmembrane protein</fullName>
    </recommendedName>
</protein>
<accession>A0A481ZHD0</accession>
<evidence type="ECO:0000256" key="1">
    <source>
        <dbReference type="SAM" id="Phobius"/>
    </source>
</evidence>
<keyword evidence="1" id="KW-0812">Transmembrane</keyword>
<proteinExistence type="predicted"/>
<reference evidence="2" key="1">
    <citation type="journal article" date="2019" name="MBio">
        <title>Virus Genomes from Deep Sea Sediments Expand the Ocean Megavirome and Support Independent Origins of Viral Gigantism.</title>
        <authorList>
            <person name="Backstrom D."/>
            <person name="Yutin N."/>
            <person name="Jorgensen S.L."/>
            <person name="Dharamshi J."/>
            <person name="Homa F."/>
            <person name="Zaremba-Niedwiedzka K."/>
            <person name="Spang A."/>
            <person name="Wolf Y.I."/>
            <person name="Koonin E.V."/>
            <person name="Ettema T.J."/>
        </authorList>
    </citation>
    <scope>NUCLEOTIDE SEQUENCE</scope>
</reference>
<name>A0A481ZHD0_9VIRU</name>
<evidence type="ECO:0000313" key="2">
    <source>
        <dbReference type="EMBL" id="QBK93641.1"/>
    </source>
</evidence>
<organism evidence="2">
    <name type="scientific">Pithovirus LCPAC404</name>
    <dbReference type="NCBI Taxonomy" id="2506597"/>
    <lineage>
        <taxon>Viruses</taxon>
        <taxon>Pithoviruses</taxon>
    </lineage>
</organism>
<dbReference type="EMBL" id="MK500601">
    <property type="protein sequence ID" value="QBK93641.1"/>
    <property type="molecule type" value="Genomic_DNA"/>
</dbReference>
<evidence type="ECO:0008006" key="3">
    <source>
        <dbReference type="Google" id="ProtNLM"/>
    </source>
</evidence>
<keyword evidence="1" id="KW-0472">Membrane</keyword>
<feature type="transmembrane region" description="Helical" evidence="1">
    <location>
        <begin position="6"/>
        <end position="27"/>
    </location>
</feature>
<sequence length="66" mass="7892">MFDFPLALTKIFTSILMILEGSGFITFKSILISEYLILDHFHHLPKNEEFHRFSRQLNAIHQQRFL</sequence>
<keyword evidence="1" id="KW-1133">Transmembrane helix</keyword>
<gene>
    <name evidence="2" type="ORF">LCPAC404_03450</name>
</gene>